<dbReference type="Proteomes" id="UP001061361">
    <property type="component" value="Chromosome"/>
</dbReference>
<dbReference type="SUPFAM" id="SSF56112">
    <property type="entry name" value="Protein kinase-like (PK-like)"/>
    <property type="match status" value="1"/>
</dbReference>
<accession>A0ABM8AR45</accession>
<feature type="domain" description="Aminoglycoside phosphotransferase" evidence="1">
    <location>
        <begin position="56"/>
        <end position="255"/>
    </location>
</feature>
<dbReference type="InterPro" id="IPR011009">
    <property type="entry name" value="Kinase-like_dom_sf"/>
</dbReference>
<sequence length="312" mass="34859">MIDMLFLWGLAPARPRTDLFLPGSPERCVQRQAVEDEDGNVWMIEKLRPGQWDRREKIGILLHALAQAGLPVPAYLPGPRGRFAPEVDGNAYHLSPYIPGDPLPQPEFIEDADRGTGLGRFLADLRGPEHAAAPFSGEPELNLEDYINELMGAMRTRRPEVREGLLPVLPALAPLFEAWPHLPRALCQGDFHPLNVIWRGTGVAAVIDWEFCGIRPALFDAANCLGCVGIEDPPALVRGLAPALLRELRDRDRLDPDSLALLPELILALRFAWMSEWLRRGDGELADLELRYMRLLSNSIDTLLPAWKQLLS</sequence>
<dbReference type="RefSeq" id="WP_264983920.1">
    <property type="nucleotide sequence ID" value="NZ_AP026708.1"/>
</dbReference>
<reference evidence="2" key="1">
    <citation type="submission" date="2022-08" db="EMBL/GenBank/DDBJ databases">
        <title>Genome Sequence of the sulphate-reducing bacterium, Pseudodesulfovibrio portus JCM14722.</title>
        <authorList>
            <person name="Kondo R."/>
            <person name="Kataoka T."/>
        </authorList>
    </citation>
    <scope>NUCLEOTIDE SEQUENCE</scope>
    <source>
        <strain evidence="2">JCM 14722</strain>
    </source>
</reference>
<name>A0ABM8AR45_9BACT</name>
<organism evidence="2 3">
    <name type="scientific">Pseudodesulfovibrio portus</name>
    <dbReference type="NCBI Taxonomy" id="231439"/>
    <lineage>
        <taxon>Bacteria</taxon>
        <taxon>Pseudomonadati</taxon>
        <taxon>Thermodesulfobacteriota</taxon>
        <taxon>Desulfovibrionia</taxon>
        <taxon>Desulfovibrionales</taxon>
        <taxon>Desulfovibrionaceae</taxon>
    </lineage>
</organism>
<evidence type="ECO:0000259" key="1">
    <source>
        <dbReference type="Pfam" id="PF01636"/>
    </source>
</evidence>
<dbReference type="Gene3D" id="3.90.1200.10">
    <property type="match status" value="1"/>
</dbReference>
<evidence type="ECO:0000313" key="2">
    <source>
        <dbReference type="EMBL" id="BDQ33868.1"/>
    </source>
</evidence>
<gene>
    <name evidence="2" type="ORF">JCM14722_14100</name>
</gene>
<protein>
    <submittedName>
        <fullName evidence="2">Aminoglycoside phosphotransferase</fullName>
    </submittedName>
</protein>
<keyword evidence="3" id="KW-1185">Reference proteome</keyword>
<dbReference type="InterPro" id="IPR002575">
    <property type="entry name" value="Aminoglycoside_PTrfase"/>
</dbReference>
<dbReference type="EMBL" id="AP026708">
    <property type="protein sequence ID" value="BDQ33868.1"/>
    <property type="molecule type" value="Genomic_DNA"/>
</dbReference>
<dbReference type="Pfam" id="PF01636">
    <property type="entry name" value="APH"/>
    <property type="match status" value="1"/>
</dbReference>
<evidence type="ECO:0000313" key="3">
    <source>
        <dbReference type="Proteomes" id="UP001061361"/>
    </source>
</evidence>
<proteinExistence type="predicted"/>